<keyword evidence="4 8" id="KW-0812">Transmembrane</keyword>
<dbReference type="SUPFAM" id="SSF103473">
    <property type="entry name" value="MFS general substrate transporter"/>
    <property type="match status" value="1"/>
</dbReference>
<dbReference type="PROSITE" id="PS00216">
    <property type="entry name" value="SUGAR_TRANSPORT_1"/>
    <property type="match status" value="1"/>
</dbReference>
<evidence type="ECO:0000313" key="11">
    <source>
        <dbReference type="Proteomes" id="UP000825935"/>
    </source>
</evidence>
<dbReference type="PANTHER" id="PTHR48020:SF35">
    <property type="entry name" value="SUGAR TRANSPORTER"/>
    <property type="match status" value="1"/>
</dbReference>
<dbReference type="InterPro" id="IPR036259">
    <property type="entry name" value="MFS_trans_sf"/>
</dbReference>
<name>A0A8T2VB03_CERRI</name>
<feature type="transmembrane region" description="Helical" evidence="8">
    <location>
        <begin position="43"/>
        <end position="63"/>
    </location>
</feature>
<reference evidence="10" key="1">
    <citation type="submission" date="2021-08" db="EMBL/GenBank/DDBJ databases">
        <title>WGS assembly of Ceratopteris richardii.</title>
        <authorList>
            <person name="Marchant D.B."/>
            <person name="Chen G."/>
            <person name="Jenkins J."/>
            <person name="Shu S."/>
            <person name="Leebens-Mack J."/>
            <person name="Grimwood J."/>
            <person name="Schmutz J."/>
            <person name="Soltis P."/>
            <person name="Soltis D."/>
            <person name="Chen Z.-H."/>
        </authorList>
    </citation>
    <scope>NUCLEOTIDE SEQUENCE</scope>
    <source>
        <strain evidence="10">Whitten #5841</strain>
        <tissue evidence="10">Leaf</tissue>
    </source>
</reference>
<feature type="transmembrane region" description="Helical" evidence="8">
    <location>
        <begin position="606"/>
        <end position="630"/>
    </location>
</feature>
<keyword evidence="5 8" id="KW-1133">Transmembrane helix</keyword>
<comment type="subcellular location">
    <subcellularLocation>
        <location evidence="1">Membrane</location>
        <topology evidence="1">Multi-pass membrane protein</topology>
    </subcellularLocation>
</comment>
<dbReference type="Gene3D" id="1.20.1250.20">
    <property type="entry name" value="MFS general substrate transporter like domains"/>
    <property type="match status" value="2"/>
</dbReference>
<organism evidence="10 11">
    <name type="scientific">Ceratopteris richardii</name>
    <name type="common">Triangle waterfern</name>
    <dbReference type="NCBI Taxonomy" id="49495"/>
    <lineage>
        <taxon>Eukaryota</taxon>
        <taxon>Viridiplantae</taxon>
        <taxon>Streptophyta</taxon>
        <taxon>Embryophyta</taxon>
        <taxon>Tracheophyta</taxon>
        <taxon>Polypodiopsida</taxon>
        <taxon>Polypodiidae</taxon>
        <taxon>Polypodiales</taxon>
        <taxon>Pteridineae</taxon>
        <taxon>Pteridaceae</taxon>
        <taxon>Parkerioideae</taxon>
        <taxon>Ceratopteris</taxon>
    </lineage>
</organism>
<dbReference type="InterPro" id="IPR005829">
    <property type="entry name" value="Sugar_transporter_CS"/>
</dbReference>
<feature type="region of interest" description="Disordered" evidence="7">
    <location>
        <begin position="319"/>
        <end position="372"/>
    </location>
</feature>
<dbReference type="Pfam" id="PF00083">
    <property type="entry name" value="Sugar_tr"/>
    <property type="match status" value="2"/>
</dbReference>
<feature type="domain" description="Major facilitator superfamily (MFS) profile" evidence="9">
    <location>
        <begin position="7"/>
        <end position="727"/>
    </location>
</feature>
<evidence type="ECO:0000256" key="3">
    <source>
        <dbReference type="ARBA" id="ARBA00022448"/>
    </source>
</evidence>
<evidence type="ECO:0000256" key="2">
    <source>
        <dbReference type="ARBA" id="ARBA00010992"/>
    </source>
</evidence>
<dbReference type="Proteomes" id="UP000825935">
    <property type="component" value="Chromosome 1"/>
</dbReference>
<dbReference type="GO" id="GO:0016020">
    <property type="term" value="C:membrane"/>
    <property type="evidence" value="ECO:0007669"/>
    <property type="project" value="UniProtKB-SubCell"/>
</dbReference>
<evidence type="ECO:0000259" key="9">
    <source>
        <dbReference type="PROSITE" id="PS50850"/>
    </source>
</evidence>
<dbReference type="PRINTS" id="PR00171">
    <property type="entry name" value="SUGRTRNSPORT"/>
</dbReference>
<keyword evidence="6 8" id="KW-0472">Membrane</keyword>
<comment type="similarity">
    <text evidence="2">Belongs to the major facilitator superfamily. Sugar transporter (TC 2.A.1.1) family.</text>
</comment>
<comment type="caution">
    <text evidence="10">The sequence shown here is derived from an EMBL/GenBank/DDBJ whole genome shotgun (WGS) entry which is preliminary data.</text>
</comment>
<accession>A0A8T2VB03</accession>
<keyword evidence="3" id="KW-0813">Transport</keyword>
<dbReference type="InterPro" id="IPR005828">
    <property type="entry name" value="MFS_sugar_transport-like"/>
</dbReference>
<dbReference type="PROSITE" id="PS00217">
    <property type="entry name" value="SUGAR_TRANSPORT_2"/>
    <property type="match status" value="1"/>
</dbReference>
<dbReference type="OMA" id="MVHPASC"/>
<gene>
    <name evidence="10" type="ORF">KP509_01G019000</name>
</gene>
<evidence type="ECO:0000256" key="6">
    <source>
        <dbReference type="ARBA" id="ARBA00023136"/>
    </source>
</evidence>
<evidence type="ECO:0000313" key="10">
    <source>
        <dbReference type="EMBL" id="KAH7445657.1"/>
    </source>
</evidence>
<evidence type="ECO:0000256" key="8">
    <source>
        <dbReference type="SAM" id="Phobius"/>
    </source>
</evidence>
<dbReference type="PROSITE" id="PS50850">
    <property type="entry name" value="MFS"/>
    <property type="match status" value="1"/>
</dbReference>
<dbReference type="InterPro" id="IPR020846">
    <property type="entry name" value="MFS_dom"/>
</dbReference>
<evidence type="ECO:0000256" key="5">
    <source>
        <dbReference type="ARBA" id="ARBA00022989"/>
    </source>
</evidence>
<dbReference type="OrthoDB" id="6339427at2759"/>
<dbReference type="PANTHER" id="PTHR48020">
    <property type="entry name" value="PROTON MYO-INOSITOL COTRANSPORTER"/>
    <property type="match status" value="1"/>
</dbReference>
<feature type="transmembrane region" description="Helical" evidence="8">
    <location>
        <begin position="701"/>
        <end position="721"/>
    </location>
</feature>
<keyword evidence="11" id="KW-1185">Reference proteome</keyword>
<feature type="transmembrane region" description="Helical" evidence="8">
    <location>
        <begin position="575"/>
        <end position="594"/>
    </location>
</feature>
<proteinExistence type="inferred from homology"/>
<sequence>MEGAPLIALAAAVGNLLQGWDSSAIAGALLYIKPEFHLEDNPTMVGLVVAATLVAAILGTALAGPSSDWLGRRTMLRVSAIFYSLGSLVMMWSPYVYVLLVGRLLTGAGIGLATTIVPILIAESAPTEIRGQLATFPQLTGTSGQFLSYCVVFGLSLTASPSWRLMLGILSIPSLAYLTVCTMFLPESPRWLVSKGHMSAAKVVLQRLRGREDVEAEMALLVEGLEVRGETAFEEYILKPVETVISEEGKPTEPVEAKGNIVIFEPEYSQSWIATPLTVEREGDHRLLSRPGSIKGSSARLLDSTVALLDAIQSNLEDQQQHQDQWEQASEAKWDEESQAAERSPFVNGDRAYEHDEAEEEAEGLSTPLLEKDLSRTIEESTRAMNIPEEGYSPRHWRGSRKGSGNLFGSFRSSQGSLPGMIFGSTGNLGGGWQLAWKWEQGEGEDQEGHLKRVFLLQENPEQVGISVPAALHEVEGIPAAALVTEPAPYIAQVLEEEPLVGPATLHPAETDVPSLVWSELREVGVKRALVVGIGLQFFQQFSGINAVLYYLPQILEDAGAESVLSKLGLSSDSSSLLASGVITLLMLPCIVVAMRLMDRSGRRQLLLATLPVLAISLMVLVVTIVFIPAGVLQALLSFVSITVFACSFVTGLGPVPNIICSEIFPTRARGICIGLCSAVLWVSNVIVSDCFPLLLKRVGLAGAFSIFSIFTIISWIYVFLKVPETKGVPLEVISQIFAYQASAQATKKTL</sequence>
<evidence type="ECO:0000256" key="7">
    <source>
        <dbReference type="SAM" id="MobiDB-lite"/>
    </source>
</evidence>
<dbReference type="GO" id="GO:0022857">
    <property type="term" value="F:transmembrane transporter activity"/>
    <property type="evidence" value="ECO:0007669"/>
    <property type="project" value="InterPro"/>
</dbReference>
<feature type="transmembrane region" description="Helical" evidence="8">
    <location>
        <begin position="75"/>
        <end position="95"/>
    </location>
</feature>
<evidence type="ECO:0000256" key="1">
    <source>
        <dbReference type="ARBA" id="ARBA00004141"/>
    </source>
</evidence>
<protein>
    <recommendedName>
        <fullName evidence="9">Major facilitator superfamily (MFS) profile domain-containing protein</fullName>
    </recommendedName>
</protein>
<evidence type="ECO:0000256" key="4">
    <source>
        <dbReference type="ARBA" id="ARBA00022692"/>
    </source>
</evidence>
<dbReference type="AlphaFoldDB" id="A0A8T2VB03"/>
<feature type="compositionally biased region" description="Basic and acidic residues" evidence="7">
    <location>
        <begin position="319"/>
        <end position="336"/>
    </location>
</feature>
<feature type="transmembrane region" description="Helical" evidence="8">
    <location>
        <begin position="672"/>
        <end position="695"/>
    </location>
</feature>
<feature type="transmembrane region" description="Helical" evidence="8">
    <location>
        <begin position="636"/>
        <end position="660"/>
    </location>
</feature>
<dbReference type="InterPro" id="IPR003663">
    <property type="entry name" value="Sugar/inositol_transpt"/>
</dbReference>
<dbReference type="EMBL" id="CM035406">
    <property type="protein sequence ID" value="KAH7445657.1"/>
    <property type="molecule type" value="Genomic_DNA"/>
</dbReference>
<dbReference type="InterPro" id="IPR050814">
    <property type="entry name" value="Myo-inositol_Transporter"/>
</dbReference>